<gene>
    <name evidence="1" type="ORF">CAL65_00890</name>
</gene>
<protein>
    <submittedName>
        <fullName evidence="1">Uncharacterized protein</fullName>
    </submittedName>
</protein>
<dbReference type="RefSeq" id="WP_116300651.1">
    <property type="nucleotide sequence ID" value="NZ_NFZV01000001.1"/>
</dbReference>
<proteinExistence type="predicted"/>
<sequence length="160" mass="17734">MTMELEPANGAILIREFDLESGVVEAIKAKGWDIWTGWEWSSSPALPSSVEVTASPGFLFVGWPDIVPDLFPILAIRYLDGTTPITVNRWEDVPLGAEVVKFEADPTNKRKYTLSVTATGIRNTPNGPQPVSASGEYEIEILQQYNANRDLLKERIDASR</sequence>
<evidence type="ECO:0000313" key="2">
    <source>
        <dbReference type="Proteomes" id="UP000256763"/>
    </source>
</evidence>
<accession>A0A3E0X3H7</accession>
<dbReference type="AlphaFoldDB" id="A0A3E0X3H7"/>
<name>A0A3E0X3H7_9GAMM</name>
<reference evidence="2" key="1">
    <citation type="submission" date="2017-05" db="EMBL/GenBank/DDBJ databases">
        <authorList>
            <person name="Sharma S."/>
            <person name="Sidhu C."/>
            <person name="Pinnaka A.K."/>
        </authorList>
    </citation>
    <scope>NUCLEOTIDE SEQUENCE [LARGE SCALE GENOMIC DNA]</scope>
    <source>
        <strain evidence="2">AK93</strain>
    </source>
</reference>
<dbReference type="EMBL" id="NFZW01000001">
    <property type="protein sequence ID" value="RFA39392.1"/>
    <property type="molecule type" value="Genomic_DNA"/>
</dbReference>
<evidence type="ECO:0000313" key="1">
    <source>
        <dbReference type="EMBL" id="RFA39392.1"/>
    </source>
</evidence>
<dbReference type="OrthoDB" id="7063432at2"/>
<comment type="caution">
    <text evidence="1">The sequence shown here is derived from an EMBL/GenBank/DDBJ whole genome shotgun (WGS) entry which is preliminary data.</text>
</comment>
<dbReference type="Proteomes" id="UP000256763">
    <property type="component" value="Unassembled WGS sequence"/>
</dbReference>
<keyword evidence="2" id="KW-1185">Reference proteome</keyword>
<organism evidence="1 2">
    <name type="scientific">Alkalilimnicola ehrlichii</name>
    <dbReference type="NCBI Taxonomy" id="351052"/>
    <lineage>
        <taxon>Bacteria</taxon>
        <taxon>Pseudomonadati</taxon>
        <taxon>Pseudomonadota</taxon>
        <taxon>Gammaproteobacteria</taxon>
        <taxon>Chromatiales</taxon>
        <taxon>Ectothiorhodospiraceae</taxon>
        <taxon>Alkalilimnicola</taxon>
    </lineage>
</organism>